<dbReference type="GO" id="GO:0005524">
    <property type="term" value="F:ATP binding"/>
    <property type="evidence" value="ECO:0007669"/>
    <property type="project" value="UniProtKB-KW"/>
</dbReference>
<feature type="domain" description="6-phosphofructo-2-kinase" evidence="4">
    <location>
        <begin position="19"/>
        <end position="60"/>
    </location>
</feature>
<dbReference type="SUPFAM" id="SSF53254">
    <property type="entry name" value="Phosphoglycerate mutase-like"/>
    <property type="match status" value="1"/>
</dbReference>
<reference evidence="5" key="1">
    <citation type="submission" date="2020-05" db="EMBL/GenBank/DDBJ databases">
        <title>Phylogenomic resolution of chytrid fungi.</title>
        <authorList>
            <person name="Stajich J.E."/>
            <person name="Amses K."/>
            <person name="Simmons R."/>
            <person name="Seto K."/>
            <person name="Myers J."/>
            <person name="Bonds A."/>
            <person name="Quandt C.A."/>
            <person name="Barry K."/>
            <person name="Liu P."/>
            <person name="Grigoriev I."/>
            <person name="Longcore J.E."/>
            <person name="James T.Y."/>
        </authorList>
    </citation>
    <scope>NUCLEOTIDE SEQUENCE</scope>
    <source>
        <strain evidence="5">JEL0513</strain>
    </source>
</reference>
<evidence type="ECO:0000256" key="1">
    <source>
        <dbReference type="ARBA" id="ARBA00022741"/>
    </source>
</evidence>
<sequence>MSPTRSTSKSMAKDVQTAKTELGPKLVIIMCGLPARGKSYLSWCGFKTKVFNVGNRRRIHVPPTSGSLDVHEIQLSTSNRLSAPPKSPLPKASVNESPTFVNRPGTLHEASFFDSSNKEFSAAREKIALETLDELIYWLNHEGGRVAIHDATNSTLERRRAVTERIRNESDMHVIFVESICTAPDVLEKNILMKLSGPDYIHMPREEAIADFRARMVMYEKSYEPISEAEEDEGISYIKIINVGKKVIAHNIHGYLPSQCVFYLMQINIKERTLWLSRHGESTYNKVNRIGGDPPLTPLGAKYARTMNKFIQDQIVPPSLHPVFDAAKIAELKKGVHVWSSNLQRTLASVEGFEEAEWEVLHFKLSFMVLGEIFAGICEDMTYEEIQNTYPEIWHERAKNKLSFRYPGSGGESYKDVIERLRPLIVELERTEDDLAMPTINVPLHTLYKVSPRPYGADVSVYQWNADKDAMILIGGSELLDAEVNTKYKN</sequence>
<gene>
    <name evidence="5" type="ORF">HK100_009051</name>
</gene>
<dbReference type="GO" id="GO:0005829">
    <property type="term" value="C:cytosol"/>
    <property type="evidence" value="ECO:0007669"/>
    <property type="project" value="TreeGrafter"/>
</dbReference>
<dbReference type="PANTHER" id="PTHR10606">
    <property type="entry name" value="6-PHOSPHOFRUCTO-2-KINASE/FRUCTOSE-2,6-BISPHOSPHATASE"/>
    <property type="match status" value="1"/>
</dbReference>
<evidence type="ECO:0000313" key="5">
    <source>
        <dbReference type="EMBL" id="KAJ3128678.1"/>
    </source>
</evidence>
<keyword evidence="2" id="KW-0067">ATP-binding</keyword>
<dbReference type="PRINTS" id="PR00991">
    <property type="entry name" value="6PFRUCTKNASE"/>
</dbReference>
<dbReference type="InterPro" id="IPR029033">
    <property type="entry name" value="His_PPase_superfam"/>
</dbReference>
<evidence type="ECO:0000259" key="4">
    <source>
        <dbReference type="Pfam" id="PF01591"/>
    </source>
</evidence>
<feature type="region of interest" description="Disordered" evidence="3">
    <location>
        <begin position="79"/>
        <end position="100"/>
    </location>
</feature>
<dbReference type="EMBL" id="JADGJH010000454">
    <property type="protein sequence ID" value="KAJ3128678.1"/>
    <property type="molecule type" value="Genomic_DNA"/>
</dbReference>
<dbReference type="SUPFAM" id="SSF52540">
    <property type="entry name" value="P-loop containing nucleoside triphosphate hydrolases"/>
    <property type="match status" value="1"/>
</dbReference>
<dbReference type="Gene3D" id="3.40.50.1240">
    <property type="entry name" value="Phosphoglycerate mutase-like"/>
    <property type="match status" value="1"/>
</dbReference>
<dbReference type="CDD" id="cd07040">
    <property type="entry name" value="HP"/>
    <property type="match status" value="1"/>
</dbReference>
<dbReference type="PIRSF" id="PIRSF000709">
    <property type="entry name" value="6PFK_2-Ptase"/>
    <property type="match status" value="1"/>
</dbReference>
<dbReference type="PANTHER" id="PTHR10606:SF32">
    <property type="entry name" value="6-PHOSPHOFRUCTO-2-KINASE 1"/>
    <property type="match status" value="1"/>
</dbReference>
<dbReference type="GO" id="GO:0006003">
    <property type="term" value="P:fructose 2,6-bisphosphate metabolic process"/>
    <property type="evidence" value="ECO:0007669"/>
    <property type="project" value="InterPro"/>
</dbReference>
<dbReference type="Pfam" id="PF00300">
    <property type="entry name" value="His_Phos_1"/>
    <property type="match status" value="1"/>
</dbReference>
<dbReference type="PROSITE" id="PS00175">
    <property type="entry name" value="PG_MUTASE"/>
    <property type="match status" value="1"/>
</dbReference>
<proteinExistence type="predicted"/>
<dbReference type="InterPro" id="IPR001345">
    <property type="entry name" value="PG/BPGM_mutase_AS"/>
</dbReference>
<keyword evidence="1" id="KW-0547">Nucleotide-binding</keyword>
<dbReference type="InterPro" id="IPR013078">
    <property type="entry name" value="His_Pase_superF_clade-1"/>
</dbReference>
<feature type="domain" description="6-phosphofructo-2-kinase" evidence="4">
    <location>
        <begin position="107"/>
        <end position="270"/>
    </location>
</feature>
<organism evidence="5 6">
    <name type="scientific">Physocladia obscura</name>
    <dbReference type="NCBI Taxonomy" id="109957"/>
    <lineage>
        <taxon>Eukaryota</taxon>
        <taxon>Fungi</taxon>
        <taxon>Fungi incertae sedis</taxon>
        <taxon>Chytridiomycota</taxon>
        <taxon>Chytridiomycota incertae sedis</taxon>
        <taxon>Chytridiomycetes</taxon>
        <taxon>Chytridiales</taxon>
        <taxon>Chytriomycetaceae</taxon>
        <taxon>Physocladia</taxon>
    </lineage>
</organism>
<dbReference type="SMART" id="SM00855">
    <property type="entry name" value="PGAM"/>
    <property type="match status" value="1"/>
</dbReference>
<dbReference type="InterPro" id="IPR027417">
    <property type="entry name" value="P-loop_NTPase"/>
</dbReference>
<evidence type="ECO:0000313" key="6">
    <source>
        <dbReference type="Proteomes" id="UP001211907"/>
    </source>
</evidence>
<comment type="caution">
    <text evidence="5">The sequence shown here is derived from an EMBL/GenBank/DDBJ whole genome shotgun (WGS) entry which is preliminary data.</text>
</comment>
<dbReference type="GO" id="GO:0006000">
    <property type="term" value="P:fructose metabolic process"/>
    <property type="evidence" value="ECO:0007669"/>
    <property type="project" value="InterPro"/>
</dbReference>
<dbReference type="AlphaFoldDB" id="A0AAD5XFB0"/>
<evidence type="ECO:0000256" key="2">
    <source>
        <dbReference type="ARBA" id="ARBA00022840"/>
    </source>
</evidence>
<dbReference type="InterPro" id="IPR003094">
    <property type="entry name" value="6Pfruct_kin"/>
</dbReference>
<dbReference type="Gene3D" id="3.40.50.300">
    <property type="entry name" value="P-loop containing nucleotide triphosphate hydrolases"/>
    <property type="match status" value="1"/>
</dbReference>
<name>A0AAD5XFB0_9FUNG</name>
<evidence type="ECO:0000256" key="3">
    <source>
        <dbReference type="SAM" id="MobiDB-lite"/>
    </source>
</evidence>
<accession>A0AAD5XFB0</accession>
<dbReference type="Proteomes" id="UP001211907">
    <property type="component" value="Unassembled WGS sequence"/>
</dbReference>
<dbReference type="GO" id="GO:0003873">
    <property type="term" value="F:6-phosphofructo-2-kinase activity"/>
    <property type="evidence" value="ECO:0007669"/>
    <property type="project" value="InterPro"/>
</dbReference>
<feature type="compositionally biased region" description="Low complexity" evidence="3">
    <location>
        <begin position="81"/>
        <end position="93"/>
    </location>
</feature>
<keyword evidence="6" id="KW-1185">Reference proteome</keyword>
<protein>
    <recommendedName>
        <fullName evidence="4">6-phosphofructo-2-kinase domain-containing protein</fullName>
    </recommendedName>
</protein>
<dbReference type="InterPro" id="IPR013079">
    <property type="entry name" value="6Phosfructo_kin"/>
</dbReference>
<dbReference type="Pfam" id="PF01591">
    <property type="entry name" value="6PF2K"/>
    <property type="match status" value="2"/>
</dbReference>